<dbReference type="RefSeq" id="WP_072986126.1">
    <property type="nucleotide sequence ID" value="NZ_FQZB01000007.1"/>
</dbReference>
<dbReference type="STRING" id="1121302.SAMN02745163_01569"/>
<sequence>MDTNLVNIRFFDRDINFLGEVDNYTSLFYISKWETFGEFEFHIKEFNKELLYKGNFIMLNKDSSRVGVIEHIEITQEDIKVKGFGLGYLLTQRITLPPNNYAYHEFNTNVEDIMLALVKTNVADPIDSSRKIPNFILEESKSRGHKLEFQTRYKNLADELTKLAKASGLGWKILLDYKAKKLIFRILESRDLSVNQKINSPQIFSVDYENIRKENYIESNIGYKNCGYVAGQGDGKFREVKILNSNLTGLDRRETFIDAKDISEGGNLDDRAKVKLAETPQITNFECEVDPRDYGVNWSIGDIVTTVNKRWNLKMHNKVTEVKEIFEAGSYKVEPTFGTIIPTPTDKIKQITDTPLHESVQGAKGDSGEKGPQGYSIQYNWNGTKLGIKREDEANYKYEDLKGEKGEQGPPGLSVTYTHTQISPKTKWIIKHDLNKRPSVTIVDIEGNVVIGDIRYIDDNNLELNFTSEFAGYAYLN</sequence>
<dbReference type="AlphaFoldDB" id="A0A1M6HSX0"/>
<proteinExistence type="predicted"/>
<name>A0A1M6HSX0_9CLOT</name>
<dbReference type="EMBL" id="FQZB01000007">
    <property type="protein sequence ID" value="SHJ25306.1"/>
    <property type="molecule type" value="Genomic_DNA"/>
</dbReference>
<dbReference type="InterPro" id="IPR029432">
    <property type="entry name" value="Gp28/Gp37-like_dom"/>
</dbReference>
<dbReference type="Proteomes" id="UP000184310">
    <property type="component" value="Unassembled WGS sequence"/>
</dbReference>
<keyword evidence="3" id="KW-1185">Reference proteome</keyword>
<accession>A0A1M6HSX0</accession>
<dbReference type="Pfam" id="PF14594">
    <property type="entry name" value="Sipho_Gp37"/>
    <property type="match status" value="1"/>
</dbReference>
<feature type="domain" description="Gp28/Gp37-like" evidence="1">
    <location>
        <begin position="8"/>
        <end position="339"/>
    </location>
</feature>
<protein>
    <submittedName>
        <fullName evidence="2">Virus ReqiPepy6 Gp37-like protein</fullName>
    </submittedName>
</protein>
<evidence type="ECO:0000313" key="2">
    <source>
        <dbReference type="EMBL" id="SHJ25306.1"/>
    </source>
</evidence>
<reference evidence="2 3" key="1">
    <citation type="submission" date="2016-11" db="EMBL/GenBank/DDBJ databases">
        <authorList>
            <person name="Jaros S."/>
            <person name="Januszkiewicz K."/>
            <person name="Wedrychowicz H."/>
        </authorList>
    </citation>
    <scope>NUCLEOTIDE SEQUENCE [LARGE SCALE GENOMIC DNA]</scope>
    <source>
        <strain evidence="2 3">DSM 21758</strain>
    </source>
</reference>
<gene>
    <name evidence="2" type="ORF">SAMN02745163_01569</name>
</gene>
<evidence type="ECO:0000313" key="3">
    <source>
        <dbReference type="Proteomes" id="UP000184310"/>
    </source>
</evidence>
<dbReference type="OrthoDB" id="9255846at2"/>
<evidence type="ECO:0000259" key="1">
    <source>
        <dbReference type="Pfam" id="PF14594"/>
    </source>
</evidence>
<organism evidence="2 3">
    <name type="scientific">Clostridium cavendishii DSM 21758</name>
    <dbReference type="NCBI Taxonomy" id="1121302"/>
    <lineage>
        <taxon>Bacteria</taxon>
        <taxon>Bacillati</taxon>
        <taxon>Bacillota</taxon>
        <taxon>Clostridia</taxon>
        <taxon>Eubacteriales</taxon>
        <taxon>Clostridiaceae</taxon>
        <taxon>Clostridium</taxon>
    </lineage>
</organism>